<organism evidence="8 9">
    <name type="scientific">Alginatibacterium sediminis</name>
    <dbReference type="NCBI Taxonomy" id="2164068"/>
    <lineage>
        <taxon>Bacteria</taxon>
        <taxon>Pseudomonadati</taxon>
        <taxon>Pseudomonadota</taxon>
        <taxon>Gammaproteobacteria</taxon>
        <taxon>Alteromonadales</taxon>
        <taxon>Alteromonadaceae</taxon>
        <taxon>Alginatibacterium</taxon>
    </lineage>
</organism>
<dbReference type="GO" id="GO:0006144">
    <property type="term" value="P:purine nucleobase metabolic process"/>
    <property type="evidence" value="ECO:0007669"/>
    <property type="project" value="UniProtKB-KW"/>
</dbReference>
<dbReference type="PANTHER" id="PTHR43466:SF1">
    <property type="entry name" value="2-OXO-4-HYDROXY-4-CARBOXY-5-UREIDOIMIDAZOLINE DECARBOXYLASE-RELATED"/>
    <property type="match status" value="1"/>
</dbReference>
<evidence type="ECO:0000259" key="7">
    <source>
        <dbReference type="Pfam" id="PF09349"/>
    </source>
</evidence>
<dbReference type="PANTHER" id="PTHR43466">
    <property type="entry name" value="2-OXO-4-HYDROXY-4-CARBOXY-5-UREIDOIMIDAZOLINE DECARBOXYLASE-RELATED"/>
    <property type="match status" value="1"/>
</dbReference>
<evidence type="ECO:0000256" key="1">
    <source>
        <dbReference type="ARBA" id="ARBA00001163"/>
    </source>
</evidence>
<dbReference type="InterPro" id="IPR036778">
    <property type="entry name" value="OHCU_decarboxylase_sf"/>
</dbReference>
<dbReference type="EC" id="4.1.1.97" evidence="3"/>
<dbReference type="Gene3D" id="1.10.3330.10">
    <property type="entry name" value="Oxo-4-hydroxy-4-carboxy-5-ureidoimidazoline decarboxylase"/>
    <property type="match status" value="1"/>
</dbReference>
<dbReference type="OrthoDB" id="9800909at2"/>
<keyword evidence="5" id="KW-0210">Decarboxylase</keyword>
<keyword evidence="9" id="KW-1185">Reference proteome</keyword>
<evidence type="ECO:0000313" key="8">
    <source>
        <dbReference type="EMBL" id="RKF19886.1"/>
    </source>
</evidence>
<evidence type="ECO:0000256" key="5">
    <source>
        <dbReference type="ARBA" id="ARBA00022793"/>
    </source>
</evidence>
<dbReference type="GO" id="GO:0019628">
    <property type="term" value="P:urate catabolic process"/>
    <property type="evidence" value="ECO:0007669"/>
    <property type="project" value="TreeGrafter"/>
</dbReference>
<keyword evidence="4" id="KW-0659">Purine metabolism</keyword>
<dbReference type="Pfam" id="PF09349">
    <property type="entry name" value="OHCU_decarbox"/>
    <property type="match status" value="1"/>
</dbReference>
<evidence type="ECO:0000256" key="6">
    <source>
        <dbReference type="ARBA" id="ARBA00023239"/>
    </source>
</evidence>
<dbReference type="SUPFAM" id="SSF158694">
    <property type="entry name" value="UraD-Like"/>
    <property type="match status" value="1"/>
</dbReference>
<evidence type="ECO:0000313" key="9">
    <source>
        <dbReference type="Proteomes" id="UP000286482"/>
    </source>
</evidence>
<dbReference type="Proteomes" id="UP000286482">
    <property type="component" value="Unassembled WGS sequence"/>
</dbReference>
<comment type="pathway">
    <text evidence="2">Purine metabolism; urate degradation; (S)-allantoin from urate: step 3/3.</text>
</comment>
<gene>
    <name evidence="8" type="ORF">DBZ36_05355</name>
</gene>
<dbReference type="RefSeq" id="WP_120353890.1">
    <property type="nucleotide sequence ID" value="NZ_RAQO01000004.1"/>
</dbReference>
<name>A0A420EH51_9ALTE</name>
<dbReference type="NCBIfam" id="NF010372">
    <property type="entry name" value="PRK13798.1"/>
    <property type="match status" value="1"/>
</dbReference>
<dbReference type="AlphaFoldDB" id="A0A420EH51"/>
<proteinExistence type="predicted"/>
<dbReference type="InterPro" id="IPR018020">
    <property type="entry name" value="OHCU_decarboxylase"/>
</dbReference>
<accession>A0A420EH51</accession>
<protein>
    <recommendedName>
        <fullName evidence="3">2-oxo-4-hydroxy-4-carboxy-5-ureidoimidazoline decarboxylase</fullName>
        <ecNumber evidence="3">4.1.1.97</ecNumber>
    </recommendedName>
</protein>
<reference evidence="8 9" key="1">
    <citation type="submission" date="2018-09" db="EMBL/GenBank/DDBJ databases">
        <authorList>
            <person name="Wang Z."/>
        </authorList>
    </citation>
    <scope>NUCLEOTIDE SEQUENCE [LARGE SCALE GENOMIC DNA]</scope>
    <source>
        <strain evidence="8 9">ALS 81</strain>
    </source>
</reference>
<feature type="domain" description="Oxo-4-hydroxy-4-carboxy-5-ureidoimidazoline decarboxylase" evidence="7">
    <location>
        <begin position="15"/>
        <end position="160"/>
    </location>
</feature>
<sequence length="163" mass="18657">MTLKLQALQLDQMQLQQLCTSSTWVNNMLKRSPFVSYAQLCQCAEISFNNLNEDDWLEAFAGHPMIGDLKTLQEKYAQGKSLSEIEQSLVSDALPSVLSELLKFNLDYQHKFGFIFIVCASHKTAAEMLSLLKARYVNTRDVELKNAQIEQQKISSIRMEAYR</sequence>
<comment type="caution">
    <text evidence="8">The sequence shown here is derived from an EMBL/GenBank/DDBJ whole genome shotgun (WGS) entry which is preliminary data.</text>
</comment>
<keyword evidence="6 8" id="KW-0456">Lyase</keyword>
<evidence type="ECO:0000256" key="2">
    <source>
        <dbReference type="ARBA" id="ARBA00004754"/>
    </source>
</evidence>
<comment type="catalytic activity">
    <reaction evidence="1">
        <text>5-hydroxy-2-oxo-4-ureido-2,5-dihydro-1H-imidazole-5-carboxylate + H(+) = (S)-allantoin + CO2</text>
        <dbReference type="Rhea" id="RHEA:26301"/>
        <dbReference type="ChEBI" id="CHEBI:15378"/>
        <dbReference type="ChEBI" id="CHEBI:15678"/>
        <dbReference type="ChEBI" id="CHEBI:16526"/>
        <dbReference type="ChEBI" id="CHEBI:58639"/>
        <dbReference type="EC" id="4.1.1.97"/>
    </reaction>
</comment>
<evidence type="ECO:0000256" key="4">
    <source>
        <dbReference type="ARBA" id="ARBA00022631"/>
    </source>
</evidence>
<dbReference type="GO" id="GO:0051997">
    <property type="term" value="F:2-oxo-4-hydroxy-4-carboxy-5-ureidoimidazoline decarboxylase activity"/>
    <property type="evidence" value="ECO:0007669"/>
    <property type="project" value="UniProtKB-EC"/>
</dbReference>
<evidence type="ECO:0000256" key="3">
    <source>
        <dbReference type="ARBA" id="ARBA00012257"/>
    </source>
</evidence>
<dbReference type="EMBL" id="RAQO01000004">
    <property type="protein sequence ID" value="RKF19886.1"/>
    <property type="molecule type" value="Genomic_DNA"/>
</dbReference>